<dbReference type="InterPro" id="IPR003439">
    <property type="entry name" value="ABC_transporter-like_ATP-bd"/>
</dbReference>
<evidence type="ECO:0000256" key="5">
    <source>
        <dbReference type="ARBA" id="ARBA00022741"/>
    </source>
</evidence>
<keyword evidence="5" id="KW-0547">Nucleotide-binding</keyword>
<dbReference type="GO" id="GO:0034775">
    <property type="term" value="P:glutathione transmembrane transport"/>
    <property type="evidence" value="ECO:0007669"/>
    <property type="project" value="InterPro"/>
</dbReference>
<feature type="transmembrane region" description="Helical" evidence="9">
    <location>
        <begin position="55"/>
        <end position="72"/>
    </location>
</feature>
<dbReference type="GO" id="GO:0005886">
    <property type="term" value="C:plasma membrane"/>
    <property type="evidence" value="ECO:0007669"/>
    <property type="project" value="UniProtKB-SubCell"/>
</dbReference>
<feature type="domain" description="ABC transporter" evidence="10">
    <location>
        <begin position="336"/>
        <end position="571"/>
    </location>
</feature>
<dbReference type="GO" id="GO:0045454">
    <property type="term" value="P:cell redox homeostasis"/>
    <property type="evidence" value="ECO:0007669"/>
    <property type="project" value="InterPro"/>
</dbReference>
<dbReference type="InterPro" id="IPR039421">
    <property type="entry name" value="Type_1_exporter"/>
</dbReference>
<dbReference type="RefSeq" id="WP_013559497.1">
    <property type="nucleotide sequence ID" value="NC_014960.1"/>
</dbReference>
<dbReference type="PANTHER" id="PTHR43394:SF1">
    <property type="entry name" value="ATP-BINDING CASSETTE SUB-FAMILY B MEMBER 10, MITOCHONDRIAL"/>
    <property type="match status" value="1"/>
</dbReference>
<evidence type="ECO:0000259" key="10">
    <source>
        <dbReference type="PROSITE" id="PS50893"/>
    </source>
</evidence>
<reference evidence="12 13" key="1">
    <citation type="submission" date="2010-12" db="EMBL/GenBank/DDBJ databases">
        <title>Whole genome sequence of Anaerolinea thermophila UNI-1.</title>
        <authorList>
            <person name="Narita-Yamada S."/>
            <person name="Kishi E."/>
            <person name="Watanabe Y."/>
            <person name="Takasaki K."/>
            <person name="Ankai A."/>
            <person name="Oguchi A."/>
            <person name="Fukui S."/>
            <person name="Takahashi M."/>
            <person name="Yashiro I."/>
            <person name="Hosoyama A."/>
            <person name="Sekiguchi Y."/>
            <person name="Hanada S."/>
            <person name="Fujita N."/>
        </authorList>
    </citation>
    <scope>NUCLEOTIDE SEQUENCE [LARGE SCALE GENOMIC DNA]</scope>
    <source>
        <strain evidence="13">DSM 14523 / JCM 11388 / NBRC 100420 / UNI-1</strain>
    </source>
</reference>
<dbReference type="Proteomes" id="UP000008922">
    <property type="component" value="Chromosome"/>
</dbReference>
<dbReference type="Pfam" id="PF00664">
    <property type="entry name" value="ABC_membrane"/>
    <property type="match status" value="1"/>
</dbReference>
<evidence type="ECO:0000313" key="13">
    <source>
        <dbReference type="Proteomes" id="UP000008922"/>
    </source>
</evidence>
<keyword evidence="3" id="KW-1003">Cell membrane</keyword>
<dbReference type="SUPFAM" id="SSF90123">
    <property type="entry name" value="ABC transporter transmembrane region"/>
    <property type="match status" value="1"/>
</dbReference>
<dbReference type="InterPro" id="IPR014223">
    <property type="entry name" value="ABC_CydC/D"/>
</dbReference>
<comment type="subcellular location">
    <subcellularLocation>
        <location evidence="1">Cell membrane</location>
        <topology evidence="1">Multi-pass membrane protein</topology>
    </subcellularLocation>
</comment>
<dbReference type="Gene3D" id="1.20.1560.10">
    <property type="entry name" value="ABC transporter type 1, transmembrane domain"/>
    <property type="match status" value="1"/>
</dbReference>
<dbReference type="SUPFAM" id="SSF52540">
    <property type="entry name" value="P-loop containing nucleoside triphosphate hydrolases"/>
    <property type="match status" value="1"/>
</dbReference>
<dbReference type="Pfam" id="PF00005">
    <property type="entry name" value="ABC_tran"/>
    <property type="match status" value="1"/>
</dbReference>
<dbReference type="InterPro" id="IPR011527">
    <property type="entry name" value="ABC1_TM_dom"/>
</dbReference>
<dbReference type="InterPro" id="IPR003593">
    <property type="entry name" value="AAA+_ATPase"/>
</dbReference>
<feature type="transmembrane region" description="Helical" evidence="9">
    <location>
        <begin position="129"/>
        <end position="151"/>
    </location>
</feature>
<feature type="transmembrane region" description="Helical" evidence="9">
    <location>
        <begin position="157"/>
        <end position="178"/>
    </location>
</feature>
<keyword evidence="2" id="KW-0813">Transport</keyword>
<dbReference type="InterPro" id="IPR036640">
    <property type="entry name" value="ABC1_TM_sf"/>
</dbReference>
<dbReference type="PROSITE" id="PS50893">
    <property type="entry name" value="ABC_TRANSPORTER_2"/>
    <property type="match status" value="1"/>
</dbReference>
<dbReference type="FunCoup" id="E8N3U3">
    <property type="interactions" value="63"/>
</dbReference>
<evidence type="ECO:0000256" key="6">
    <source>
        <dbReference type="ARBA" id="ARBA00022840"/>
    </source>
</evidence>
<dbReference type="PROSITE" id="PS00211">
    <property type="entry name" value="ABC_TRANSPORTER_1"/>
    <property type="match status" value="1"/>
</dbReference>
<keyword evidence="4 9" id="KW-0812">Transmembrane</keyword>
<dbReference type="PANTHER" id="PTHR43394">
    <property type="entry name" value="ATP-DEPENDENT PERMEASE MDL1, MITOCHONDRIAL"/>
    <property type="match status" value="1"/>
</dbReference>
<gene>
    <name evidence="12" type="primary">cydC</name>
    <name evidence="12" type="ordered locus">ANT_10730</name>
</gene>
<dbReference type="InterPro" id="IPR017871">
    <property type="entry name" value="ABC_transporter-like_CS"/>
</dbReference>
<name>E8N3U3_ANATU</name>
<dbReference type="KEGG" id="atm:ANT_10730"/>
<dbReference type="NCBIfam" id="TIGR02868">
    <property type="entry name" value="CydC"/>
    <property type="match status" value="1"/>
</dbReference>
<evidence type="ECO:0000256" key="4">
    <source>
        <dbReference type="ARBA" id="ARBA00022692"/>
    </source>
</evidence>
<dbReference type="STRING" id="926569.ANT_10730"/>
<dbReference type="InParanoid" id="E8N3U3"/>
<dbReference type="PROSITE" id="PS50929">
    <property type="entry name" value="ABC_TM1F"/>
    <property type="match status" value="1"/>
</dbReference>
<feature type="domain" description="ABC transmembrane type-1" evidence="11">
    <location>
        <begin position="19"/>
        <end position="305"/>
    </location>
</feature>
<organism evidence="12 13">
    <name type="scientific">Anaerolinea thermophila (strain DSM 14523 / JCM 11388 / NBRC 100420 / UNI-1)</name>
    <dbReference type="NCBI Taxonomy" id="926569"/>
    <lineage>
        <taxon>Bacteria</taxon>
        <taxon>Bacillati</taxon>
        <taxon>Chloroflexota</taxon>
        <taxon>Anaerolineae</taxon>
        <taxon>Anaerolineales</taxon>
        <taxon>Anaerolineaceae</taxon>
        <taxon>Anaerolinea</taxon>
    </lineage>
</organism>
<evidence type="ECO:0000313" key="12">
    <source>
        <dbReference type="EMBL" id="BAJ63107.1"/>
    </source>
</evidence>
<dbReference type="GO" id="GO:0005524">
    <property type="term" value="F:ATP binding"/>
    <property type="evidence" value="ECO:0007669"/>
    <property type="project" value="UniProtKB-KW"/>
</dbReference>
<proteinExistence type="predicted"/>
<keyword evidence="13" id="KW-1185">Reference proteome</keyword>
<dbReference type="SMART" id="SM00382">
    <property type="entry name" value="AAA"/>
    <property type="match status" value="1"/>
</dbReference>
<feature type="transmembrane region" description="Helical" evidence="9">
    <location>
        <begin position="246"/>
        <end position="267"/>
    </location>
</feature>
<keyword evidence="6 12" id="KW-0067">ATP-binding</keyword>
<keyword evidence="7 9" id="KW-1133">Transmembrane helix</keyword>
<dbReference type="Gene3D" id="3.40.50.300">
    <property type="entry name" value="P-loop containing nucleotide triphosphate hydrolases"/>
    <property type="match status" value="1"/>
</dbReference>
<sequence>MSTLRRLISFLRPFSGQVFLSILLSFGTVASGVGLLGTSAFLIASAALRPSIAELQVAIVGVRFFGIVRGLLRYLERLVSHDVNLRLLAGLRVWLYRAIEPLAPAGLEMEQGGDLLHRMVGELETLENFFVRVVSPVLNAGLVTLGISWFCGRMAPVLGWVAAMGMFLTGVLVPAVQIRLSRNAGRRWIESRSQLNAFTTQVVQGMNDWIMFGRVEKAQAHFHRMNRTLSQTQVHMAKVQALGGSAGLWGSGLTVWFLLLLGGQLVLRGEISGVDLAVLSLMVMASFEAVTPLHQAAAQFEATLQAGRRIFEWVDRPNEAPDPKGAVPSLSSPIHVRFEGVTLIYPGRTEPALQDFWMDLPSGKRVALVGESGAGKSTVGQVLMRFRLPYSGQVRVNGWNLRDLRGEDLRTHLAVVSQQTYLFSGTLRENLLLAVPQASEEELLKVLERVQLQPLLRRLPKGLDTWLGAQGEMLSGGERQRIALARALLKPASFWLLDEPVSGLDAETARTILRMLWGLAGSRSVLYITHFLAELEEFDEILVLQRGRVIERGKHADLLQAGGWYAQAWQLQRSLLDEGELLR</sequence>
<feature type="transmembrane region" description="Helical" evidence="9">
    <location>
        <begin position="20"/>
        <end position="43"/>
    </location>
</feature>
<evidence type="ECO:0000256" key="1">
    <source>
        <dbReference type="ARBA" id="ARBA00004651"/>
    </source>
</evidence>
<accession>E8N3U3</accession>
<dbReference type="InterPro" id="IPR027417">
    <property type="entry name" value="P-loop_NTPase"/>
</dbReference>
<evidence type="ECO:0000256" key="3">
    <source>
        <dbReference type="ARBA" id="ARBA00022475"/>
    </source>
</evidence>
<evidence type="ECO:0000259" key="11">
    <source>
        <dbReference type="PROSITE" id="PS50929"/>
    </source>
</evidence>
<dbReference type="OrthoDB" id="9762778at2"/>
<keyword evidence="8 9" id="KW-0472">Membrane</keyword>
<evidence type="ECO:0000256" key="8">
    <source>
        <dbReference type="ARBA" id="ARBA00023136"/>
    </source>
</evidence>
<dbReference type="eggNOG" id="COG4987">
    <property type="taxonomic scope" value="Bacteria"/>
</dbReference>
<evidence type="ECO:0000256" key="2">
    <source>
        <dbReference type="ARBA" id="ARBA00022448"/>
    </source>
</evidence>
<dbReference type="EMBL" id="AP012029">
    <property type="protein sequence ID" value="BAJ63107.1"/>
    <property type="molecule type" value="Genomic_DNA"/>
</dbReference>
<evidence type="ECO:0000256" key="9">
    <source>
        <dbReference type="SAM" id="Phobius"/>
    </source>
</evidence>
<dbReference type="GO" id="GO:0016887">
    <property type="term" value="F:ATP hydrolysis activity"/>
    <property type="evidence" value="ECO:0007669"/>
    <property type="project" value="InterPro"/>
</dbReference>
<dbReference type="GO" id="GO:0015421">
    <property type="term" value="F:ABC-type oligopeptide transporter activity"/>
    <property type="evidence" value="ECO:0007669"/>
    <property type="project" value="TreeGrafter"/>
</dbReference>
<dbReference type="AlphaFoldDB" id="E8N3U3"/>
<protein>
    <submittedName>
        <fullName evidence="12">Transport ATP-binding protein CydC</fullName>
    </submittedName>
</protein>
<evidence type="ECO:0000256" key="7">
    <source>
        <dbReference type="ARBA" id="ARBA00022989"/>
    </source>
</evidence>
<dbReference type="HOGENOM" id="CLU_000604_84_3_0"/>
<dbReference type="FunFam" id="3.40.50.300:FF:000854">
    <property type="entry name" value="Multidrug ABC transporter ATP-binding protein"/>
    <property type="match status" value="1"/>
</dbReference>